<evidence type="ECO:0000313" key="2">
    <source>
        <dbReference type="Proteomes" id="UP001333996"/>
    </source>
</evidence>
<name>A0ABU7FS38_9ACTN</name>
<comment type="caution">
    <text evidence="1">The sequence shown here is derived from an EMBL/GenBank/DDBJ whole genome shotgun (WGS) entry which is preliminary data.</text>
</comment>
<protein>
    <submittedName>
        <fullName evidence="1">Uncharacterized protein</fullName>
    </submittedName>
</protein>
<organism evidence="1 2">
    <name type="scientific">Streptomyces chiangmaiensis</name>
    <dbReference type="NCBI Taxonomy" id="766497"/>
    <lineage>
        <taxon>Bacteria</taxon>
        <taxon>Bacillati</taxon>
        <taxon>Actinomycetota</taxon>
        <taxon>Actinomycetes</taxon>
        <taxon>Kitasatosporales</taxon>
        <taxon>Streptomycetaceae</taxon>
        <taxon>Streptomyces</taxon>
    </lineage>
</organism>
<reference evidence="1" key="1">
    <citation type="submission" date="2024-01" db="EMBL/GenBank/DDBJ databases">
        <title>First draft genome sequence data of TA4-1, the type strain of Gram-positive actinobacterium Streptomyces chiangmaiensis.</title>
        <authorList>
            <person name="Yasawong M."/>
            <person name="Nantapong N."/>
        </authorList>
    </citation>
    <scope>NUCLEOTIDE SEQUENCE</scope>
    <source>
        <strain evidence="1">TA4-1</strain>
    </source>
</reference>
<proteinExistence type="predicted"/>
<gene>
    <name evidence="1" type="ORF">VXC91_34560</name>
</gene>
<accession>A0ABU7FS38</accession>
<dbReference type="Proteomes" id="UP001333996">
    <property type="component" value="Unassembled WGS sequence"/>
</dbReference>
<dbReference type="EMBL" id="JAYWVC010000189">
    <property type="protein sequence ID" value="MED7826925.1"/>
    <property type="molecule type" value="Genomic_DNA"/>
</dbReference>
<keyword evidence="2" id="KW-1185">Reference proteome</keyword>
<evidence type="ECO:0000313" key="1">
    <source>
        <dbReference type="EMBL" id="MED7826925.1"/>
    </source>
</evidence>
<dbReference type="RefSeq" id="WP_329511315.1">
    <property type="nucleotide sequence ID" value="NZ_BAAAYZ010000007.1"/>
</dbReference>
<sequence>MTRYCPVCWSEIPDVPSEVPLRTCSIACRNRLEAAAHRLLDAITAETTEPTDDDEGAGS</sequence>